<dbReference type="InterPro" id="IPR032816">
    <property type="entry name" value="VTT_dom"/>
</dbReference>
<dbReference type="InterPro" id="IPR051311">
    <property type="entry name" value="DedA_domain"/>
</dbReference>
<dbReference type="RefSeq" id="WP_234511063.1">
    <property type="nucleotide sequence ID" value="NZ_BAAAUF010000048.1"/>
</dbReference>
<feature type="domain" description="VTT" evidence="8">
    <location>
        <begin position="38"/>
        <end position="164"/>
    </location>
</feature>
<evidence type="ECO:0000256" key="1">
    <source>
        <dbReference type="ARBA" id="ARBA00004651"/>
    </source>
</evidence>
<proteinExistence type="inferred from homology"/>
<evidence type="ECO:0000256" key="2">
    <source>
        <dbReference type="ARBA" id="ARBA00010792"/>
    </source>
</evidence>
<name>A0ABP6LUH6_9ACTN</name>
<gene>
    <name evidence="9" type="ORF">GCM10010448_50640</name>
</gene>
<feature type="transmembrane region" description="Helical" evidence="7">
    <location>
        <begin position="145"/>
        <end position="168"/>
    </location>
</feature>
<keyword evidence="4 7" id="KW-0812">Transmembrane</keyword>
<dbReference type="Proteomes" id="UP001501532">
    <property type="component" value="Unassembled WGS sequence"/>
</dbReference>
<evidence type="ECO:0000259" key="8">
    <source>
        <dbReference type="Pfam" id="PF09335"/>
    </source>
</evidence>
<keyword evidence="3" id="KW-1003">Cell membrane</keyword>
<protein>
    <recommendedName>
        <fullName evidence="8">VTT domain-containing protein</fullName>
    </recommendedName>
</protein>
<comment type="subcellular location">
    <subcellularLocation>
        <location evidence="1">Cell membrane</location>
        <topology evidence="1">Multi-pass membrane protein</topology>
    </subcellularLocation>
</comment>
<comment type="caution">
    <text evidence="9">The sequence shown here is derived from an EMBL/GenBank/DDBJ whole genome shotgun (WGS) entry which is preliminary data.</text>
</comment>
<feature type="transmembrane region" description="Helical" evidence="7">
    <location>
        <begin position="43"/>
        <end position="71"/>
    </location>
</feature>
<evidence type="ECO:0000313" key="10">
    <source>
        <dbReference type="Proteomes" id="UP001501532"/>
    </source>
</evidence>
<reference evidence="10" key="1">
    <citation type="journal article" date="2019" name="Int. J. Syst. Evol. Microbiol.">
        <title>The Global Catalogue of Microorganisms (GCM) 10K type strain sequencing project: providing services to taxonomists for standard genome sequencing and annotation.</title>
        <authorList>
            <consortium name="The Broad Institute Genomics Platform"/>
            <consortium name="The Broad Institute Genome Sequencing Center for Infectious Disease"/>
            <person name="Wu L."/>
            <person name="Ma J."/>
        </authorList>
    </citation>
    <scope>NUCLEOTIDE SEQUENCE [LARGE SCALE GENOMIC DNA]</scope>
    <source>
        <strain evidence="10">JCM 9091</strain>
    </source>
</reference>
<feature type="transmembrane region" description="Helical" evidence="7">
    <location>
        <begin position="180"/>
        <end position="197"/>
    </location>
</feature>
<evidence type="ECO:0000256" key="5">
    <source>
        <dbReference type="ARBA" id="ARBA00022989"/>
    </source>
</evidence>
<organism evidence="9 10">
    <name type="scientific">Streptomyces glomeratus</name>
    <dbReference type="NCBI Taxonomy" id="284452"/>
    <lineage>
        <taxon>Bacteria</taxon>
        <taxon>Bacillati</taxon>
        <taxon>Actinomycetota</taxon>
        <taxon>Actinomycetes</taxon>
        <taxon>Kitasatosporales</taxon>
        <taxon>Streptomycetaceae</taxon>
        <taxon>Streptomyces</taxon>
    </lineage>
</organism>
<keyword evidence="6 7" id="KW-0472">Membrane</keyword>
<keyword evidence="5 7" id="KW-1133">Transmembrane helix</keyword>
<comment type="similarity">
    <text evidence="2">Belongs to the DedA family.</text>
</comment>
<dbReference type="Pfam" id="PF09335">
    <property type="entry name" value="VTT_dom"/>
    <property type="match status" value="1"/>
</dbReference>
<evidence type="ECO:0000256" key="3">
    <source>
        <dbReference type="ARBA" id="ARBA00022475"/>
    </source>
</evidence>
<dbReference type="PANTHER" id="PTHR42709:SF6">
    <property type="entry name" value="UNDECAPRENYL PHOSPHATE TRANSPORTER A"/>
    <property type="match status" value="1"/>
</dbReference>
<accession>A0ABP6LUH6</accession>
<evidence type="ECO:0000256" key="4">
    <source>
        <dbReference type="ARBA" id="ARBA00022692"/>
    </source>
</evidence>
<keyword evidence="10" id="KW-1185">Reference proteome</keyword>
<dbReference type="EMBL" id="BAAAUF010000048">
    <property type="protein sequence ID" value="GAA3061112.1"/>
    <property type="molecule type" value="Genomic_DNA"/>
</dbReference>
<dbReference type="PANTHER" id="PTHR42709">
    <property type="entry name" value="ALKALINE PHOSPHATASE LIKE PROTEIN"/>
    <property type="match status" value="1"/>
</dbReference>
<evidence type="ECO:0000256" key="6">
    <source>
        <dbReference type="ARBA" id="ARBA00023136"/>
    </source>
</evidence>
<evidence type="ECO:0000256" key="7">
    <source>
        <dbReference type="SAM" id="Phobius"/>
    </source>
</evidence>
<sequence length="216" mass="23307">MTEPPLPGVLADVAPFLDHWGYAAVAALVFVEDFGVPVPGETILIVAAAYAGAGRLNIVLVAVVAFLAAVLGDNVGYAIGRFGGHRVVERYGRYVLLTPARVAKAEAFFARHGGKIVTVARFIEGLRQANGIIAGLAGMPWRRFLLFNALGAALWVGVWVTFGALAGAHLETLYPALHRYELYVLVGLAVLVVLLVARRVHRRRKDTADRRSGREE</sequence>
<evidence type="ECO:0000313" key="9">
    <source>
        <dbReference type="EMBL" id="GAA3061112.1"/>
    </source>
</evidence>